<comment type="caution">
    <text evidence="2">The sequence shown here is derived from an EMBL/GenBank/DDBJ whole genome shotgun (WGS) entry which is preliminary data.</text>
</comment>
<evidence type="ECO:0000313" key="3">
    <source>
        <dbReference type="Proteomes" id="UP001597448"/>
    </source>
</evidence>
<name>A0ABW5FFB9_9BACL</name>
<keyword evidence="3" id="KW-1185">Reference proteome</keyword>
<feature type="region of interest" description="Disordered" evidence="1">
    <location>
        <begin position="206"/>
        <end position="226"/>
    </location>
</feature>
<feature type="non-terminal residue" evidence="2">
    <location>
        <position position="360"/>
    </location>
</feature>
<sequence>MKVAVYVAAQGGEWQARISLNLAVDELWWAGEAEGLGRWGMVDWENEAAERKGQRVDWESQTAERKGQQAERKSQSGDRVVLLSRSLPLGWAVKLAAACRFTDQMQHWDEAAWRKYASAHLKTEIRAEQAAGGERGVGWPFEEAAVYRLPEDRGWSGRGGRVVGGWNGERKAGVSEWKDEEGRGWARERENERDTRGNWWESTQMGRQGKEWMNEQGSRREGWRGNEQVSLRRSAMEMLVAGADRLVAALDGRSLLQGEAEALVSEQLPELAENWRAAAQLAYLQGRLRLTAAVLGPAGAARLGLRRREALRCLRCGSVPTGRTACAACGLAGCAYCEACLALGRSRACALLLRSAPLPA</sequence>
<accession>A0ABW5FFB9</accession>
<feature type="compositionally biased region" description="Basic and acidic residues" evidence="1">
    <location>
        <begin position="208"/>
        <end position="224"/>
    </location>
</feature>
<dbReference type="EMBL" id="JBHUKY010000050">
    <property type="protein sequence ID" value="MFD2412767.1"/>
    <property type="molecule type" value="Genomic_DNA"/>
</dbReference>
<organism evidence="2 3">
    <name type="scientific">Paenibacillus rhizoplanae</name>
    <dbReference type="NCBI Taxonomy" id="1917181"/>
    <lineage>
        <taxon>Bacteria</taxon>
        <taxon>Bacillati</taxon>
        <taxon>Bacillota</taxon>
        <taxon>Bacilli</taxon>
        <taxon>Bacillales</taxon>
        <taxon>Paenibacillaceae</taxon>
        <taxon>Paenibacillus</taxon>
    </lineage>
</organism>
<reference evidence="3" key="1">
    <citation type="journal article" date="2019" name="Int. J. Syst. Evol. Microbiol.">
        <title>The Global Catalogue of Microorganisms (GCM) 10K type strain sequencing project: providing services to taxonomists for standard genome sequencing and annotation.</title>
        <authorList>
            <consortium name="The Broad Institute Genomics Platform"/>
            <consortium name="The Broad Institute Genome Sequencing Center for Infectious Disease"/>
            <person name="Wu L."/>
            <person name="Ma J."/>
        </authorList>
    </citation>
    <scope>NUCLEOTIDE SEQUENCE [LARGE SCALE GENOMIC DNA]</scope>
    <source>
        <strain evidence="3">CCM 8725</strain>
    </source>
</reference>
<feature type="region of interest" description="Disordered" evidence="1">
    <location>
        <begin position="52"/>
        <end position="73"/>
    </location>
</feature>
<proteinExistence type="predicted"/>
<dbReference type="Proteomes" id="UP001597448">
    <property type="component" value="Unassembled WGS sequence"/>
</dbReference>
<protein>
    <submittedName>
        <fullName evidence="2">Uncharacterized protein</fullName>
    </submittedName>
</protein>
<evidence type="ECO:0000256" key="1">
    <source>
        <dbReference type="SAM" id="MobiDB-lite"/>
    </source>
</evidence>
<evidence type="ECO:0000313" key="2">
    <source>
        <dbReference type="EMBL" id="MFD2412767.1"/>
    </source>
</evidence>
<gene>
    <name evidence="2" type="ORF">ACFSX3_23055</name>
</gene>